<accession>A0ABV2VU95</accession>
<organism evidence="1 2">
    <name type="scientific">Micromonospora fulviviridis</name>
    <dbReference type="NCBI Taxonomy" id="47860"/>
    <lineage>
        <taxon>Bacteria</taxon>
        <taxon>Bacillati</taxon>
        <taxon>Actinomycetota</taxon>
        <taxon>Actinomycetes</taxon>
        <taxon>Micromonosporales</taxon>
        <taxon>Micromonosporaceae</taxon>
        <taxon>Micromonospora</taxon>
    </lineage>
</organism>
<dbReference type="Gene3D" id="3.40.190.10">
    <property type="entry name" value="Periplasmic binding protein-like II"/>
    <property type="match status" value="2"/>
</dbReference>
<dbReference type="InterPro" id="IPR006311">
    <property type="entry name" value="TAT_signal"/>
</dbReference>
<dbReference type="EMBL" id="JBEXRX010000177">
    <property type="protein sequence ID" value="MEU0156365.1"/>
    <property type="molecule type" value="Genomic_DNA"/>
</dbReference>
<dbReference type="InterPro" id="IPR050490">
    <property type="entry name" value="Bact_solute-bd_prot1"/>
</dbReference>
<dbReference type="Proteomes" id="UP001550348">
    <property type="component" value="Unassembled WGS sequence"/>
</dbReference>
<proteinExistence type="predicted"/>
<reference evidence="1 2" key="1">
    <citation type="submission" date="2024-06" db="EMBL/GenBank/DDBJ databases">
        <title>The Natural Products Discovery Center: Release of the First 8490 Sequenced Strains for Exploring Actinobacteria Biosynthetic Diversity.</title>
        <authorList>
            <person name="Kalkreuter E."/>
            <person name="Kautsar S.A."/>
            <person name="Yang D."/>
            <person name="Bader C.D."/>
            <person name="Teijaro C.N."/>
            <person name="Fluegel L."/>
            <person name="Davis C.M."/>
            <person name="Simpson J.R."/>
            <person name="Lauterbach L."/>
            <person name="Steele A.D."/>
            <person name="Gui C."/>
            <person name="Meng S."/>
            <person name="Li G."/>
            <person name="Viehrig K."/>
            <person name="Ye F."/>
            <person name="Su P."/>
            <person name="Kiefer A.F."/>
            <person name="Nichols A."/>
            <person name="Cepeda A.J."/>
            <person name="Yan W."/>
            <person name="Fan B."/>
            <person name="Jiang Y."/>
            <person name="Adhikari A."/>
            <person name="Zheng C.-J."/>
            <person name="Schuster L."/>
            <person name="Cowan T.M."/>
            <person name="Smanski M.J."/>
            <person name="Chevrette M.G."/>
            <person name="De Carvalho L.P.S."/>
            <person name="Shen B."/>
        </authorList>
    </citation>
    <scope>NUCLEOTIDE SEQUENCE [LARGE SCALE GENOMIC DNA]</scope>
    <source>
        <strain evidence="1 2">NPDC006286</strain>
    </source>
</reference>
<evidence type="ECO:0000313" key="1">
    <source>
        <dbReference type="EMBL" id="MEU0156365.1"/>
    </source>
</evidence>
<comment type="caution">
    <text evidence="1">The sequence shown here is derived from an EMBL/GenBank/DDBJ whole genome shotgun (WGS) entry which is preliminary data.</text>
</comment>
<dbReference type="SUPFAM" id="SSF53850">
    <property type="entry name" value="Periplasmic binding protein-like II"/>
    <property type="match status" value="1"/>
</dbReference>
<keyword evidence="2" id="KW-1185">Reference proteome</keyword>
<dbReference type="RefSeq" id="WP_355667878.1">
    <property type="nucleotide sequence ID" value="NZ_JBEXRX010000177.1"/>
</dbReference>
<evidence type="ECO:0000313" key="2">
    <source>
        <dbReference type="Proteomes" id="UP001550348"/>
    </source>
</evidence>
<sequence>MSRPRSQAEYLARLVPPSVAGLNRRSLLAGAAGAGALLGTGLLAGCGSDSDSGAGSKTVSVGSNASDPTPKDVLAKLAAGFQSSSGVQATINTVDHNTFQENINNYLQGKPDDVFTWFAGYRMRFFAAKGLAGDVSDVWGKLSGYSDAFKKASTGDDGKQYFVPASYYPWAVFYRKSVWQQRGYQVPKTLDDFNALGAQMKKDGLNPIAFADKDGWPAMGTFDILNLRINGYQFHVDLMAGKEAWTSDKVKKVFDTWAGLLSLHQPDSLGRTWQEAAQSLQQKKSGMYLLGLFVAQQFNENEQDDIDFFTFPEIDSTIGAKALDAPIDGYMMARKPKSEANAKKLLEYIGGVDAANIMVKGDPGTLVANTGADTSGYTALKKKAAELVGSATEIAQFLDRDTRPDFASTVMIPALQQFIKDPKDISGLLTSIENQKKSIFTS</sequence>
<dbReference type="InterPro" id="IPR006059">
    <property type="entry name" value="SBP"/>
</dbReference>
<name>A0ABV2VU95_9ACTN</name>
<protein>
    <submittedName>
        <fullName evidence="1">ABC transporter substrate-binding protein</fullName>
    </submittedName>
</protein>
<dbReference type="Pfam" id="PF01547">
    <property type="entry name" value="SBP_bac_1"/>
    <property type="match status" value="1"/>
</dbReference>
<dbReference type="PANTHER" id="PTHR43649">
    <property type="entry name" value="ARABINOSE-BINDING PROTEIN-RELATED"/>
    <property type="match status" value="1"/>
</dbReference>
<gene>
    <name evidence="1" type="ORF">ABZ071_31695</name>
</gene>
<dbReference type="PROSITE" id="PS51318">
    <property type="entry name" value="TAT"/>
    <property type="match status" value="1"/>
</dbReference>